<dbReference type="Proteomes" id="UP000054498">
    <property type="component" value="Unassembled WGS sequence"/>
</dbReference>
<organism evidence="2 3">
    <name type="scientific">Monoraphidium neglectum</name>
    <dbReference type="NCBI Taxonomy" id="145388"/>
    <lineage>
        <taxon>Eukaryota</taxon>
        <taxon>Viridiplantae</taxon>
        <taxon>Chlorophyta</taxon>
        <taxon>core chlorophytes</taxon>
        <taxon>Chlorophyceae</taxon>
        <taxon>CS clade</taxon>
        <taxon>Sphaeropleales</taxon>
        <taxon>Selenastraceae</taxon>
        <taxon>Monoraphidium</taxon>
    </lineage>
</organism>
<dbReference type="OrthoDB" id="45309at2759"/>
<accession>A0A0D2JBL5</accession>
<evidence type="ECO:0000313" key="2">
    <source>
        <dbReference type="EMBL" id="KIY97127.1"/>
    </source>
</evidence>
<feature type="region of interest" description="Disordered" evidence="1">
    <location>
        <begin position="103"/>
        <end position="152"/>
    </location>
</feature>
<name>A0A0D2JBL5_9CHLO</name>
<evidence type="ECO:0000256" key="1">
    <source>
        <dbReference type="SAM" id="MobiDB-lite"/>
    </source>
</evidence>
<protein>
    <submittedName>
        <fullName evidence="2">Uncharacterized protein</fullName>
    </submittedName>
</protein>
<sequence>MVPSLAGQPRLHRGHRFVDAAVFEPIPVKSAVRDGCTHVLALCSRPASSGPAWGKLLRRTLTATVKPYMKEAWRVEHRHTTHQGQPMEEVLTAMATGRAQSTLDLSDEDRPPGGPSPSPFASASASPFASAGASPRGGSPAALASADGGEPGSAAPLLGRAAAEAAELARAEVVDMAGCRRAEGVLAADGVGGSHILPVYPSAAAQFAPVCTHVPTLLRAREDGFQAIQRVLLPALAPKPSCR</sequence>
<dbReference type="KEGG" id="mng:MNEG_10833"/>
<proteinExistence type="predicted"/>
<dbReference type="RefSeq" id="XP_013896147.1">
    <property type="nucleotide sequence ID" value="XM_014040693.1"/>
</dbReference>
<gene>
    <name evidence="2" type="ORF">MNEG_10833</name>
</gene>
<dbReference type="AlphaFoldDB" id="A0A0D2JBL5"/>
<reference evidence="2 3" key="1">
    <citation type="journal article" date="2013" name="BMC Genomics">
        <title>Reconstruction of the lipid metabolism for the microalga Monoraphidium neglectum from its genome sequence reveals characteristics suitable for biofuel production.</title>
        <authorList>
            <person name="Bogen C."/>
            <person name="Al-Dilaimi A."/>
            <person name="Albersmeier A."/>
            <person name="Wichmann J."/>
            <person name="Grundmann M."/>
            <person name="Rupp O."/>
            <person name="Lauersen K.J."/>
            <person name="Blifernez-Klassen O."/>
            <person name="Kalinowski J."/>
            <person name="Goesmann A."/>
            <person name="Mussgnug J.H."/>
            <person name="Kruse O."/>
        </authorList>
    </citation>
    <scope>NUCLEOTIDE SEQUENCE [LARGE SCALE GENOMIC DNA]</scope>
    <source>
        <strain evidence="2 3">SAG 48.87</strain>
    </source>
</reference>
<dbReference type="EMBL" id="KK102697">
    <property type="protein sequence ID" value="KIY97127.1"/>
    <property type="molecule type" value="Genomic_DNA"/>
</dbReference>
<keyword evidence="3" id="KW-1185">Reference proteome</keyword>
<feature type="compositionally biased region" description="Low complexity" evidence="1">
    <location>
        <begin position="119"/>
        <end position="142"/>
    </location>
</feature>
<dbReference type="GeneID" id="25728035"/>
<evidence type="ECO:0000313" key="3">
    <source>
        <dbReference type="Proteomes" id="UP000054498"/>
    </source>
</evidence>